<dbReference type="GO" id="GO:0005737">
    <property type="term" value="C:cytoplasm"/>
    <property type="evidence" value="ECO:0007669"/>
    <property type="project" value="UniProtKB-SubCell"/>
</dbReference>
<evidence type="ECO:0000256" key="1">
    <source>
        <dbReference type="ARBA" id="ARBA00003056"/>
    </source>
</evidence>
<reference evidence="7 8" key="1">
    <citation type="submission" date="2021-06" db="EMBL/GenBank/DDBJ databases">
        <title>Caerostris darwini draft genome.</title>
        <authorList>
            <person name="Kono N."/>
            <person name="Arakawa K."/>
        </authorList>
    </citation>
    <scope>NUCLEOTIDE SEQUENCE [LARGE SCALE GENOMIC DNA]</scope>
</reference>
<comment type="function">
    <text evidence="1">May be involved in spermatogenesis.</text>
</comment>
<dbReference type="GO" id="GO:0005634">
    <property type="term" value="C:nucleus"/>
    <property type="evidence" value="ECO:0007669"/>
    <property type="project" value="UniProtKB-SubCell"/>
</dbReference>
<keyword evidence="5" id="KW-0963">Cytoplasm</keyword>
<evidence type="ECO:0000256" key="2">
    <source>
        <dbReference type="ARBA" id="ARBA00004123"/>
    </source>
</evidence>
<evidence type="ECO:0000313" key="7">
    <source>
        <dbReference type="EMBL" id="GIY75997.1"/>
    </source>
</evidence>
<dbReference type="Proteomes" id="UP001054837">
    <property type="component" value="Unassembled WGS sequence"/>
</dbReference>
<evidence type="ECO:0000313" key="8">
    <source>
        <dbReference type="Proteomes" id="UP001054837"/>
    </source>
</evidence>
<protein>
    <recommendedName>
        <fullName evidence="4">Cilia- and flagella-associated protein 299</fullName>
    </recommendedName>
</protein>
<comment type="caution">
    <text evidence="7">The sequence shown here is derived from an EMBL/GenBank/DDBJ whole genome shotgun (WGS) entry which is preliminary data.</text>
</comment>
<dbReference type="Pfam" id="PF14713">
    <property type="entry name" value="DUF4464"/>
    <property type="match status" value="1"/>
</dbReference>
<organism evidence="7 8">
    <name type="scientific">Caerostris darwini</name>
    <dbReference type="NCBI Taxonomy" id="1538125"/>
    <lineage>
        <taxon>Eukaryota</taxon>
        <taxon>Metazoa</taxon>
        <taxon>Ecdysozoa</taxon>
        <taxon>Arthropoda</taxon>
        <taxon>Chelicerata</taxon>
        <taxon>Arachnida</taxon>
        <taxon>Araneae</taxon>
        <taxon>Araneomorphae</taxon>
        <taxon>Entelegynae</taxon>
        <taxon>Araneoidea</taxon>
        <taxon>Araneidae</taxon>
        <taxon>Caerostris</taxon>
    </lineage>
</organism>
<proteinExistence type="predicted"/>
<evidence type="ECO:0000256" key="5">
    <source>
        <dbReference type="ARBA" id="ARBA00022490"/>
    </source>
</evidence>
<dbReference type="EMBL" id="BPLQ01013939">
    <property type="protein sequence ID" value="GIY75997.1"/>
    <property type="molecule type" value="Genomic_DNA"/>
</dbReference>
<dbReference type="PANTHER" id="PTHR33588">
    <property type="entry name" value="CILIA- AND FLAGELLA-ASSOCIATED PROTEIN 299"/>
    <property type="match status" value="1"/>
</dbReference>
<dbReference type="PANTHER" id="PTHR33588:SF1">
    <property type="entry name" value="CILIA- AND FLAGELLA-ASSOCIATED PROTEIN 299"/>
    <property type="match status" value="1"/>
</dbReference>
<keyword evidence="8" id="KW-1185">Reference proteome</keyword>
<name>A0AAV4VZX4_9ARAC</name>
<gene>
    <name evidence="7" type="ORF">CDAR_377491</name>
</gene>
<keyword evidence="6" id="KW-0539">Nucleus</keyword>
<dbReference type="InterPro" id="IPR027887">
    <property type="entry name" value="DUF4464"/>
</dbReference>
<comment type="subcellular location">
    <subcellularLocation>
        <location evidence="3">Cytoplasm</location>
    </subcellularLocation>
    <subcellularLocation>
        <location evidence="2">Nucleus</location>
    </subcellularLocation>
</comment>
<evidence type="ECO:0000256" key="3">
    <source>
        <dbReference type="ARBA" id="ARBA00004496"/>
    </source>
</evidence>
<accession>A0AAV4VZX4</accession>
<evidence type="ECO:0000256" key="4">
    <source>
        <dbReference type="ARBA" id="ARBA00021436"/>
    </source>
</evidence>
<sequence length="89" mass="10382">MLLLQEEMRPRIVHFLPTDASPGEQREDNLSGCLATIIFVRDVNEKGEEVSAYMDYAHRLKTENWTVYFKGEKKLVPLESDLRQVHGYK</sequence>
<evidence type="ECO:0000256" key="6">
    <source>
        <dbReference type="ARBA" id="ARBA00023242"/>
    </source>
</evidence>
<dbReference type="AlphaFoldDB" id="A0AAV4VZX4"/>